<keyword evidence="3" id="KW-1185">Reference proteome</keyword>
<gene>
    <name evidence="2" type="ORF">QWT69_00380</name>
</gene>
<accession>A0ABZ0L556</accession>
<protein>
    <submittedName>
        <fullName evidence="2">Uncharacterized protein</fullName>
    </submittedName>
</protein>
<evidence type="ECO:0000313" key="2">
    <source>
        <dbReference type="EMBL" id="WOV87630.1"/>
    </source>
</evidence>
<evidence type="ECO:0000256" key="1">
    <source>
        <dbReference type="SAM" id="SignalP"/>
    </source>
</evidence>
<sequence>MCKIKKLLAALFVTMFSAVLLSSVGYAQESIPEEDKPSINVYDGEGNLLKSYNEFEM</sequence>
<organism evidence="2 3">
    <name type="scientific">Sporosarcina oncorhynchi</name>
    <dbReference type="NCBI Taxonomy" id="3056444"/>
    <lineage>
        <taxon>Bacteria</taxon>
        <taxon>Bacillati</taxon>
        <taxon>Bacillota</taxon>
        <taxon>Bacilli</taxon>
        <taxon>Bacillales</taxon>
        <taxon>Caryophanaceae</taxon>
        <taxon>Sporosarcina</taxon>
    </lineage>
</organism>
<dbReference type="Proteomes" id="UP001303902">
    <property type="component" value="Chromosome"/>
</dbReference>
<evidence type="ECO:0000313" key="3">
    <source>
        <dbReference type="Proteomes" id="UP001303902"/>
    </source>
</evidence>
<name>A0ABZ0L556_9BACL</name>
<feature type="signal peptide" evidence="1">
    <location>
        <begin position="1"/>
        <end position="27"/>
    </location>
</feature>
<dbReference type="RefSeq" id="WP_317967923.1">
    <property type="nucleotide sequence ID" value="NZ_CP129118.1"/>
</dbReference>
<reference evidence="2 3" key="1">
    <citation type="submission" date="2023-06" db="EMBL/GenBank/DDBJ databases">
        <title>Sporosarcina sp. nov., isolated from Korean tranditional fermented seafood 'Jeotgal'.</title>
        <authorList>
            <person name="Yang A.I."/>
            <person name="Shin N.-R."/>
        </authorList>
    </citation>
    <scope>NUCLEOTIDE SEQUENCE [LARGE SCALE GENOMIC DNA]</scope>
    <source>
        <strain evidence="2 3">T2O-4</strain>
    </source>
</reference>
<proteinExistence type="predicted"/>
<feature type="chain" id="PRO_5047549888" evidence="1">
    <location>
        <begin position="28"/>
        <end position="57"/>
    </location>
</feature>
<keyword evidence="1" id="KW-0732">Signal</keyword>
<dbReference type="EMBL" id="CP129118">
    <property type="protein sequence ID" value="WOV87630.1"/>
    <property type="molecule type" value="Genomic_DNA"/>
</dbReference>